<sequence>MRLGFSENCCSYAQATLISLLILLIALYFQSSHGQIVERLLPGNTLQANQTLVSKNGDFALGFFPVGGPDRNYLGVSYGLSNSTHIWSANRNNPARVGAYLKFSMDGNVVVSNPDQTTVWMSGTSGMNVSSMVMEDSGNLVLNHNSGKMIWQSFDHPTDTWVPGMSMYLGSNLTSSKSTVDPGAGRFSMQMLPTTAFVSLWNKTTQYWSSGIWNRNAFAGVPEMSQNYFYDFSFLNDSGRPYFTWSEKKATHYSHFSLESDGIIRVHTWDSINAQWYTIWTQPKDPCQVDHLCGQNGICNGNTVTFCSCPQGFKAVDPTGWSQGDWSLGCVANFTVECSATQFSILQNTAYDQGSGAGTARAYSGHDQAWCQSQCVKDCACLGFSFDGSTGNCSLQFGPFFNGKTSPYIDQNFFLRVQSSTTQSLGNKKSSRVWVIGLGVAVGSAVLLLIALFVWQIFLRKCIPERENSEYSSGILKKFSYKELRTATNNFSEKIGSGGFGSVYKGCLQDQTKVGVKKLHNMRQGDKDFRAEVSTLGMIQHVNLVRLRGFCADHENRLLVYDYMPNGSLNSLLFSSPGAQQQVVLDWDTRFSIALGTARGITYLHEECRSCIIHCDIKPENVLLDADFCPKVSDFGLAKLMGREFSRVITSMRGTRGYLAPEWLSSLPVTAKADVYSYGMTLLEIISGRRNIDANTNLEKWFFPLWACQRARLGDYPSVADSKLCGNFNEEQLKRAILVALWCIQDEETSRPAMGRVVQMLEGTLEVDDAPFPKSLLLLEVERSQSPLHLSILSMPKSEGEEEEYTFSMDFMN</sequence>
<protein>
    <submittedName>
        <fullName evidence="1">Uncharacterized protein</fullName>
    </submittedName>
</protein>
<proteinExistence type="predicted"/>
<organism evidence="1 2">
    <name type="scientific">Diphasiastrum complanatum</name>
    <name type="common">Issler's clubmoss</name>
    <name type="synonym">Lycopodium complanatum</name>
    <dbReference type="NCBI Taxonomy" id="34168"/>
    <lineage>
        <taxon>Eukaryota</taxon>
        <taxon>Viridiplantae</taxon>
        <taxon>Streptophyta</taxon>
        <taxon>Embryophyta</taxon>
        <taxon>Tracheophyta</taxon>
        <taxon>Lycopodiopsida</taxon>
        <taxon>Lycopodiales</taxon>
        <taxon>Lycopodiaceae</taxon>
        <taxon>Lycopodioideae</taxon>
        <taxon>Diphasiastrum</taxon>
    </lineage>
</organism>
<dbReference type="Proteomes" id="UP001162992">
    <property type="component" value="Chromosome 6"/>
</dbReference>
<accession>A0ACC2DFJ7</accession>
<reference evidence="2" key="1">
    <citation type="journal article" date="2024" name="Proc. Natl. Acad. Sci. U.S.A.">
        <title>Extraordinary preservation of gene collinearity over three hundred million years revealed in homosporous lycophytes.</title>
        <authorList>
            <person name="Li C."/>
            <person name="Wickell D."/>
            <person name="Kuo L.Y."/>
            <person name="Chen X."/>
            <person name="Nie B."/>
            <person name="Liao X."/>
            <person name="Peng D."/>
            <person name="Ji J."/>
            <person name="Jenkins J."/>
            <person name="Williams M."/>
            <person name="Shu S."/>
            <person name="Plott C."/>
            <person name="Barry K."/>
            <person name="Rajasekar S."/>
            <person name="Grimwood J."/>
            <person name="Han X."/>
            <person name="Sun S."/>
            <person name="Hou Z."/>
            <person name="He W."/>
            <person name="Dai G."/>
            <person name="Sun C."/>
            <person name="Schmutz J."/>
            <person name="Leebens-Mack J.H."/>
            <person name="Li F.W."/>
            <person name="Wang L."/>
        </authorList>
    </citation>
    <scope>NUCLEOTIDE SEQUENCE [LARGE SCALE GENOMIC DNA]</scope>
    <source>
        <strain evidence="2">cv. PW_Plant_1</strain>
    </source>
</reference>
<comment type="caution">
    <text evidence="1">The sequence shown here is derived from an EMBL/GenBank/DDBJ whole genome shotgun (WGS) entry which is preliminary data.</text>
</comment>
<evidence type="ECO:0000313" key="1">
    <source>
        <dbReference type="EMBL" id="KAJ7552940.1"/>
    </source>
</evidence>
<keyword evidence="2" id="KW-1185">Reference proteome</keyword>
<evidence type="ECO:0000313" key="2">
    <source>
        <dbReference type="Proteomes" id="UP001162992"/>
    </source>
</evidence>
<dbReference type="EMBL" id="CM055097">
    <property type="protein sequence ID" value="KAJ7552940.1"/>
    <property type="molecule type" value="Genomic_DNA"/>
</dbReference>
<gene>
    <name evidence="1" type="ORF">O6H91_06G077700</name>
</gene>
<name>A0ACC2DFJ7_DIPCM</name>